<accession>A0A0D2P2S9</accession>
<evidence type="ECO:0000313" key="2">
    <source>
        <dbReference type="Proteomes" id="UP000054270"/>
    </source>
</evidence>
<proteinExistence type="predicted"/>
<protein>
    <submittedName>
        <fullName evidence="1">Uncharacterized protein</fullName>
    </submittedName>
</protein>
<dbReference type="EMBL" id="KN817533">
    <property type="protein sequence ID" value="KJA25204.1"/>
    <property type="molecule type" value="Genomic_DNA"/>
</dbReference>
<dbReference type="AlphaFoldDB" id="A0A0D2P2S9"/>
<keyword evidence="2" id="KW-1185">Reference proteome</keyword>
<sequence length="274" mass="29940">MRFCCRTTRARTGLYAGTCGAPARAEYVGACAPRSRIALRVRPRTRAPAFVPSLLVHPDLPISSSLPQIAHSLAAVSHALMHAPRAPGRGWTSAFGARSTLAPGVAAARARPAEAVKYPYPIRVRACTRVRRPMRAGVSARFCPLERVFTSALLAVHARGVRDLPPTPRSAGLCAPPSSPSIAFPCILLLPFRSLIFFFFPSPGRPPPRLRPPHSRHRWVARRVRGRNFMQYLRDALLPARASGRLVVAFARVISARVCVLYPSVGIPRTHAFL</sequence>
<reference evidence="2" key="1">
    <citation type="submission" date="2014-04" db="EMBL/GenBank/DDBJ databases">
        <title>Evolutionary Origins and Diversification of the Mycorrhizal Mutualists.</title>
        <authorList>
            <consortium name="DOE Joint Genome Institute"/>
            <consortium name="Mycorrhizal Genomics Consortium"/>
            <person name="Kohler A."/>
            <person name="Kuo A."/>
            <person name="Nagy L.G."/>
            <person name="Floudas D."/>
            <person name="Copeland A."/>
            <person name="Barry K.W."/>
            <person name="Cichocki N."/>
            <person name="Veneault-Fourrey C."/>
            <person name="LaButti K."/>
            <person name="Lindquist E.A."/>
            <person name="Lipzen A."/>
            <person name="Lundell T."/>
            <person name="Morin E."/>
            <person name="Murat C."/>
            <person name="Riley R."/>
            <person name="Ohm R."/>
            <person name="Sun H."/>
            <person name="Tunlid A."/>
            <person name="Henrissat B."/>
            <person name="Grigoriev I.V."/>
            <person name="Hibbett D.S."/>
            <person name="Martin F."/>
        </authorList>
    </citation>
    <scope>NUCLEOTIDE SEQUENCE [LARGE SCALE GENOMIC DNA]</scope>
    <source>
        <strain evidence="2">FD-334 SS-4</strain>
    </source>
</reference>
<organism evidence="1 2">
    <name type="scientific">Hypholoma sublateritium (strain FD-334 SS-4)</name>
    <dbReference type="NCBI Taxonomy" id="945553"/>
    <lineage>
        <taxon>Eukaryota</taxon>
        <taxon>Fungi</taxon>
        <taxon>Dikarya</taxon>
        <taxon>Basidiomycota</taxon>
        <taxon>Agaricomycotina</taxon>
        <taxon>Agaricomycetes</taxon>
        <taxon>Agaricomycetidae</taxon>
        <taxon>Agaricales</taxon>
        <taxon>Agaricineae</taxon>
        <taxon>Strophariaceae</taxon>
        <taxon>Hypholoma</taxon>
    </lineage>
</organism>
<dbReference type="Proteomes" id="UP000054270">
    <property type="component" value="Unassembled WGS sequence"/>
</dbReference>
<evidence type="ECO:0000313" key="1">
    <source>
        <dbReference type="EMBL" id="KJA25204.1"/>
    </source>
</evidence>
<gene>
    <name evidence="1" type="ORF">HYPSUDRAFT_200085</name>
</gene>
<name>A0A0D2P2S9_HYPSF</name>